<gene>
    <name evidence="1" type="ORF">ACFFH4_10475</name>
</gene>
<evidence type="ECO:0000313" key="1">
    <source>
        <dbReference type="EMBL" id="MFC0559474.1"/>
    </source>
</evidence>
<accession>A0ABV6NGC4</accession>
<proteinExistence type="predicted"/>
<keyword evidence="2" id="KW-1185">Reference proteome</keyword>
<organism evidence="1 2">
    <name type="scientific">Halalkalibacter alkalisediminis</name>
    <dbReference type="NCBI Taxonomy" id="935616"/>
    <lineage>
        <taxon>Bacteria</taxon>
        <taxon>Bacillati</taxon>
        <taxon>Bacillota</taxon>
        <taxon>Bacilli</taxon>
        <taxon>Bacillales</taxon>
        <taxon>Bacillaceae</taxon>
        <taxon>Halalkalibacter</taxon>
    </lineage>
</organism>
<evidence type="ECO:0000313" key="2">
    <source>
        <dbReference type="Proteomes" id="UP001589833"/>
    </source>
</evidence>
<dbReference type="Proteomes" id="UP001589833">
    <property type="component" value="Unassembled WGS sequence"/>
</dbReference>
<name>A0ABV6NGC4_9BACI</name>
<sequence>MKGTTKFILVLLIGSVLLNVYGLFQMKQMKMNLMDYVSSSSHGIEHRLSSIEHELYQWQERDRWVQNIQFTRSEPTTGPDAIHVDVEWTLQEVERDAQINFLYRKGEKGNWMEVEAEWISGSMYQATIPLNAKDHYSYQISSNGSVMKGSEIGYIPTEIYQPDPLSIGYGTTHTSGSRDIHYELFVAKYHRESDLYEVAEMYALIKTKSGEIEKKKLELRDGEYMRYGDSDEYEEYGETNWFVQFEGDEQTTVQLEVHYTNGYEEVIDTDLYYMH</sequence>
<dbReference type="EMBL" id="JBHLTR010000013">
    <property type="protein sequence ID" value="MFC0559474.1"/>
    <property type="molecule type" value="Genomic_DNA"/>
</dbReference>
<reference evidence="1 2" key="1">
    <citation type="submission" date="2024-09" db="EMBL/GenBank/DDBJ databases">
        <authorList>
            <person name="Sun Q."/>
            <person name="Mori K."/>
        </authorList>
    </citation>
    <scope>NUCLEOTIDE SEQUENCE [LARGE SCALE GENOMIC DNA]</scope>
    <source>
        <strain evidence="1 2">NCAIM B.02301</strain>
    </source>
</reference>
<dbReference type="RefSeq" id="WP_273841533.1">
    <property type="nucleotide sequence ID" value="NZ_JAQQWT010000004.1"/>
</dbReference>
<comment type="caution">
    <text evidence="1">The sequence shown here is derived from an EMBL/GenBank/DDBJ whole genome shotgun (WGS) entry which is preliminary data.</text>
</comment>
<protein>
    <submittedName>
        <fullName evidence="1">Uncharacterized protein</fullName>
    </submittedName>
</protein>